<evidence type="ECO:0000256" key="4">
    <source>
        <dbReference type="ARBA" id="ARBA00022989"/>
    </source>
</evidence>
<keyword evidence="16" id="KW-1185">Reference proteome</keyword>
<dbReference type="PRINTS" id="PR01157">
    <property type="entry name" value="P2YPURNOCPTR"/>
</dbReference>
<evidence type="ECO:0000256" key="10">
    <source>
        <dbReference type="ARBA" id="ARBA00023224"/>
    </source>
</evidence>
<dbReference type="InterPro" id="IPR017452">
    <property type="entry name" value="GPCR_Rhodpsn_7TM"/>
</dbReference>
<protein>
    <recommendedName>
        <fullName evidence="14">G-protein coupled receptors family 1 profile domain-containing protein</fullName>
    </recommendedName>
</protein>
<evidence type="ECO:0000256" key="9">
    <source>
        <dbReference type="ARBA" id="ARBA00023170"/>
    </source>
</evidence>
<feature type="transmembrane region" description="Helical" evidence="13">
    <location>
        <begin position="195"/>
        <end position="224"/>
    </location>
</feature>
<dbReference type="SUPFAM" id="SSF81321">
    <property type="entry name" value="Family A G protein-coupled receptor-like"/>
    <property type="match status" value="1"/>
</dbReference>
<evidence type="ECO:0000256" key="2">
    <source>
        <dbReference type="ARBA" id="ARBA00022692"/>
    </source>
</evidence>
<keyword evidence="5 11" id="KW-0297">G-protein coupled receptor</keyword>
<dbReference type="GO" id="GO:0002250">
    <property type="term" value="P:adaptive immune response"/>
    <property type="evidence" value="ECO:0007669"/>
    <property type="project" value="UniProtKB-KW"/>
</dbReference>
<dbReference type="Pfam" id="PF00001">
    <property type="entry name" value="7tm_1"/>
    <property type="match status" value="1"/>
</dbReference>
<keyword evidence="4 13" id="KW-1133">Transmembrane helix</keyword>
<keyword evidence="9 11" id="KW-0675">Receptor</keyword>
<proteinExistence type="inferred from homology"/>
<evidence type="ECO:0000256" key="8">
    <source>
        <dbReference type="ARBA" id="ARBA00023157"/>
    </source>
</evidence>
<comment type="caution">
    <text evidence="15">The sequence shown here is derived from an EMBL/GenBank/DDBJ whole genome shotgun (WGS) entry which is preliminary data.</text>
</comment>
<evidence type="ECO:0000313" key="15">
    <source>
        <dbReference type="EMBL" id="KAK9538048.1"/>
    </source>
</evidence>
<feature type="transmembrane region" description="Helical" evidence="13">
    <location>
        <begin position="245"/>
        <end position="265"/>
    </location>
</feature>
<comment type="similarity">
    <text evidence="11">Belongs to the G-protein coupled receptor 1 family.</text>
</comment>
<evidence type="ECO:0000256" key="3">
    <source>
        <dbReference type="ARBA" id="ARBA00022859"/>
    </source>
</evidence>
<gene>
    <name evidence="15" type="ORF">VZT92_005609</name>
</gene>
<evidence type="ECO:0000256" key="7">
    <source>
        <dbReference type="ARBA" id="ARBA00023136"/>
    </source>
</evidence>
<reference evidence="15 16" key="1">
    <citation type="journal article" date="2024" name="Genome Biol. Evol.">
        <title>Chromosome-level genome assembly of the viviparous eelpout Zoarces viviparus.</title>
        <authorList>
            <person name="Fuhrmann N."/>
            <person name="Brasseur M.V."/>
            <person name="Bakowski C.E."/>
            <person name="Podsiadlowski L."/>
            <person name="Prost S."/>
            <person name="Krehenwinkel H."/>
            <person name="Mayer C."/>
        </authorList>
    </citation>
    <scope>NUCLEOTIDE SEQUENCE [LARGE SCALE GENOMIC DNA]</scope>
    <source>
        <strain evidence="15">NO-MEL_2022_Ind0_liver</strain>
    </source>
</reference>
<dbReference type="PROSITE" id="PS50262">
    <property type="entry name" value="G_PROTEIN_RECEP_F1_2"/>
    <property type="match status" value="1"/>
</dbReference>
<feature type="compositionally biased region" description="Polar residues" evidence="12">
    <location>
        <begin position="339"/>
        <end position="358"/>
    </location>
</feature>
<dbReference type="Gene3D" id="1.20.1070.10">
    <property type="entry name" value="Rhodopsin 7-helix transmembrane proteins"/>
    <property type="match status" value="1"/>
</dbReference>
<organism evidence="15 16">
    <name type="scientific">Zoarces viviparus</name>
    <name type="common">Viviparous eelpout</name>
    <name type="synonym">Blennius viviparus</name>
    <dbReference type="NCBI Taxonomy" id="48416"/>
    <lineage>
        <taxon>Eukaryota</taxon>
        <taxon>Metazoa</taxon>
        <taxon>Chordata</taxon>
        <taxon>Craniata</taxon>
        <taxon>Vertebrata</taxon>
        <taxon>Euteleostomi</taxon>
        <taxon>Actinopterygii</taxon>
        <taxon>Neopterygii</taxon>
        <taxon>Teleostei</taxon>
        <taxon>Neoteleostei</taxon>
        <taxon>Acanthomorphata</taxon>
        <taxon>Eupercaria</taxon>
        <taxon>Perciformes</taxon>
        <taxon>Cottioidei</taxon>
        <taxon>Zoarcales</taxon>
        <taxon>Zoarcidae</taxon>
        <taxon>Zoarcinae</taxon>
        <taxon>Zoarces</taxon>
    </lineage>
</organism>
<evidence type="ECO:0000256" key="6">
    <source>
        <dbReference type="ARBA" id="ARBA00023130"/>
    </source>
</evidence>
<sequence length="367" mass="41963">MTGEMAFENITPDSAANPPNQSSCDVFVYQRSAVVLFPIFYSVVFIISACGNSLVLYVICQRKQKFNSTSVYLVNLALSDALFTLALPGRIIYYIRHFDWPFGDLLCRLTTLLFFTNTYAGIGFMTCISLDRYLAMVHPHRLQCLRSVRVVRRVSCVVWAVVSLQVAPLLFRSMLREHQGRRTCMEYFNFEGSRFTPYLLLLACVVSFCCPLAVIAGCYAKINLKLRAAAKQNSMTGRSRRNHRVNTIILLILLTFIACFSPYHLNVMQFMARKIHHQATCEELRAFKVSLQITVSLMNFNCCLDPVIYFFAIKTYKKRVLSLFKDYLYTSTAASKMTAENSSTTPERNHSSALQEIHNQCHREDLL</sequence>
<name>A0AAW1FTV6_ZOAVI</name>
<dbReference type="PROSITE" id="PS00237">
    <property type="entry name" value="G_PROTEIN_RECEP_F1_1"/>
    <property type="match status" value="1"/>
</dbReference>
<dbReference type="GO" id="GO:0004930">
    <property type="term" value="F:G protein-coupled receptor activity"/>
    <property type="evidence" value="ECO:0007669"/>
    <property type="project" value="UniProtKB-KW"/>
</dbReference>
<evidence type="ECO:0000256" key="11">
    <source>
        <dbReference type="RuleBase" id="RU000688"/>
    </source>
</evidence>
<accession>A0AAW1FTV6</accession>
<dbReference type="AlphaFoldDB" id="A0AAW1FTV6"/>
<keyword evidence="10 11" id="KW-0807">Transducer</keyword>
<keyword evidence="8" id="KW-1015">Disulfide bond</keyword>
<keyword evidence="6" id="KW-1064">Adaptive immunity</keyword>
<evidence type="ECO:0000259" key="14">
    <source>
        <dbReference type="PROSITE" id="PS50262"/>
    </source>
</evidence>
<feature type="transmembrane region" description="Helical" evidence="13">
    <location>
        <begin position="293"/>
        <end position="312"/>
    </location>
</feature>
<dbReference type="EMBL" id="JBCEZU010000034">
    <property type="protein sequence ID" value="KAK9538048.1"/>
    <property type="molecule type" value="Genomic_DNA"/>
</dbReference>
<dbReference type="PANTHER" id="PTHR24237:SF38">
    <property type="entry name" value="G-PROTEIN COUPLED RECEPTORS FAMILY 1 PROFILE DOMAIN-CONTAINING PROTEIN"/>
    <property type="match status" value="1"/>
</dbReference>
<comment type="subcellular location">
    <subcellularLocation>
        <location evidence="1">Membrane</location>
        <topology evidence="1">Multi-pass membrane protein</topology>
    </subcellularLocation>
</comment>
<feature type="domain" description="G-protein coupled receptors family 1 profile" evidence="14">
    <location>
        <begin position="51"/>
        <end position="309"/>
    </location>
</feature>
<evidence type="ECO:0000256" key="5">
    <source>
        <dbReference type="ARBA" id="ARBA00023040"/>
    </source>
</evidence>
<dbReference type="GO" id="GO:0016020">
    <property type="term" value="C:membrane"/>
    <property type="evidence" value="ECO:0007669"/>
    <property type="project" value="UniProtKB-SubCell"/>
</dbReference>
<keyword evidence="3" id="KW-0391">Immunity</keyword>
<dbReference type="PRINTS" id="PR00237">
    <property type="entry name" value="GPCRRHODOPSN"/>
</dbReference>
<keyword evidence="7 13" id="KW-0472">Membrane</keyword>
<dbReference type="Proteomes" id="UP001488805">
    <property type="component" value="Unassembled WGS sequence"/>
</dbReference>
<keyword evidence="2 11" id="KW-0812">Transmembrane</keyword>
<dbReference type="GO" id="GO:0008142">
    <property type="term" value="F:oxysterol binding"/>
    <property type="evidence" value="ECO:0007669"/>
    <property type="project" value="InterPro"/>
</dbReference>
<evidence type="ECO:0000256" key="13">
    <source>
        <dbReference type="SAM" id="Phobius"/>
    </source>
</evidence>
<evidence type="ECO:0000256" key="1">
    <source>
        <dbReference type="ARBA" id="ARBA00004141"/>
    </source>
</evidence>
<dbReference type="PANTHER" id="PTHR24237">
    <property type="entry name" value="G-PROTEIN COUPLED RECEPTOR"/>
    <property type="match status" value="1"/>
</dbReference>
<dbReference type="InterPro" id="IPR000276">
    <property type="entry name" value="GPCR_Rhodpsn"/>
</dbReference>
<feature type="transmembrane region" description="Helical" evidence="13">
    <location>
        <begin position="113"/>
        <end position="135"/>
    </location>
</feature>
<dbReference type="InterPro" id="IPR047160">
    <property type="entry name" value="GP183-like"/>
</dbReference>
<feature type="transmembrane region" description="Helical" evidence="13">
    <location>
        <begin position="72"/>
        <end position="93"/>
    </location>
</feature>
<dbReference type="FunFam" id="1.20.1070.10:FF:000017">
    <property type="entry name" value="lysophosphatidic acid receptor 4"/>
    <property type="match status" value="1"/>
</dbReference>
<evidence type="ECO:0000313" key="16">
    <source>
        <dbReference type="Proteomes" id="UP001488805"/>
    </source>
</evidence>
<evidence type="ECO:0000256" key="12">
    <source>
        <dbReference type="SAM" id="MobiDB-lite"/>
    </source>
</evidence>
<feature type="region of interest" description="Disordered" evidence="12">
    <location>
        <begin position="339"/>
        <end position="367"/>
    </location>
</feature>
<feature type="transmembrane region" description="Helical" evidence="13">
    <location>
        <begin position="39"/>
        <end position="60"/>
    </location>
</feature>
<feature type="transmembrane region" description="Helical" evidence="13">
    <location>
        <begin position="156"/>
        <end position="175"/>
    </location>
</feature>